<dbReference type="Proteomes" id="UP000199647">
    <property type="component" value="Unassembled WGS sequence"/>
</dbReference>
<proteinExistence type="inferred from homology"/>
<dbReference type="Pfam" id="PF00106">
    <property type="entry name" value="adh_short"/>
    <property type="match status" value="1"/>
</dbReference>
<dbReference type="CDD" id="cd05374">
    <property type="entry name" value="17beta-HSD-like_SDR_c"/>
    <property type="match status" value="1"/>
</dbReference>
<reference evidence="2 3" key="1">
    <citation type="submission" date="2016-10" db="EMBL/GenBank/DDBJ databases">
        <authorList>
            <person name="de Groot N.N."/>
        </authorList>
    </citation>
    <scope>NUCLEOTIDE SEQUENCE [LARGE SCALE GENOMIC DNA]</scope>
    <source>
        <strain evidence="2 3">A52C2</strain>
    </source>
</reference>
<dbReference type="SUPFAM" id="SSF51735">
    <property type="entry name" value="NAD(P)-binding Rossmann-fold domains"/>
    <property type="match status" value="1"/>
</dbReference>
<dbReference type="PANTHER" id="PTHR43976:SF9">
    <property type="entry name" value="OXIDOREDUCTASE"/>
    <property type="match status" value="1"/>
</dbReference>
<protein>
    <submittedName>
        <fullName evidence="2">NADP-dependent 3-hydroxy acid dehydrogenase YdfG</fullName>
    </submittedName>
</protein>
<dbReference type="InterPro" id="IPR051911">
    <property type="entry name" value="SDR_oxidoreductase"/>
</dbReference>
<dbReference type="PRINTS" id="PR00080">
    <property type="entry name" value="SDRFAMILY"/>
</dbReference>
<dbReference type="RefSeq" id="WP_092499747.1">
    <property type="nucleotide sequence ID" value="NZ_FOFG01000025.1"/>
</dbReference>
<dbReference type="OrthoDB" id="9789083at2"/>
<evidence type="ECO:0000313" key="3">
    <source>
        <dbReference type="Proteomes" id="UP000199647"/>
    </source>
</evidence>
<dbReference type="PANTHER" id="PTHR43976">
    <property type="entry name" value="SHORT CHAIN DEHYDROGENASE"/>
    <property type="match status" value="1"/>
</dbReference>
<comment type="similarity">
    <text evidence="1">Belongs to the short-chain dehydrogenases/reductases (SDR) family.</text>
</comment>
<sequence length="298" mass="31590">MSKTVLITGASSGFGQMTAYVLAEAGHTVYASMRDTKGRNAEKVAAAARHATEQGIDLRTVELDVQDEGSVERAVQTVIDEAGNLDVLIHNAGHMVLGPAEAFTPEQYAQQYDVNVISTQRVNRAALPHMRAARSGLLVWISSTSVRGGTPPYLAPYFAAKAAMESLAISYAGEVALWGIDTSIVAPGVFGTGTNHFQNSGHPNDAAVAQTYATGPTADLQDRVAKGHAAMEPDDSDPQEVARAIVRLVDLPAGKRPFHVTVDPADMGYEVMAAMSDRIRGEIMTAMSLKDILKPASA</sequence>
<dbReference type="EMBL" id="FOFG01000025">
    <property type="protein sequence ID" value="SER55384.1"/>
    <property type="molecule type" value="Genomic_DNA"/>
</dbReference>
<name>A0A1H9Q4L2_9HYPH</name>
<dbReference type="InterPro" id="IPR002347">
    <property type="entry name" value="SDR_fam"/>
</dbReference>
<evidence type="ECO:0000256" key="1">
    <source>
        <dbReference type="RuleBase" id="RU000363"/>
    </source>
</evidence>
<organism evidence="2 3">
    <name type="scientific">Faunimonas pinastri</name>
    <dbReference type="NCBI Taxonomy" id="1855383"/>
    <lineage>
        <taxon>Bacteria</taxon>
        <taxon>Pseudomonadati</taxon>
        <taxon>Pseudomonadota</taxon>
        <taxon>Alphaproteobacteria</taxon>
        <taxon>Hyphomicrobiales</taxon>
        <taxon>Afifellaceae</taxon>
        <taxon>Faunimonas</taxon>
    </lineage>
</organism>
<dbReference type="PRINTS" id="PR00081">
    <property type="entry name" value="GDHRDH"/>
</dbReference>
<dbReference type="AlphaFoldDB" id="A0A1H9Q4L2"/>
<gene>
    <name evidence="2" type="ORF">SAMN05216548_12511</name>
</gene>
<accession>A0A1H9Q4L2</accession>
<dbReference type="Gene3D" id="3.40.50.720">
    <property type="entry name" value="NAD(P)-binding Rossmann-like Domain"/>
    <property type="match status" value="1"/>
</dbReference>
<dbReference type="InterPro" id="IPR036291">
    <property type="entry name" value="NAD(P)-bd_dom_sf"/>
</dbReference>
<evidence type="ECO:0000313" key="2">
    <source>
        <dbReference type="EMBL" id="SER55384.1"/>
    </source>
</evidence>
<keyword evidence="3" id="KW-1185">Reference proteome</keyword>
<dbReference type="STRING" id="1855383.SAMN05216548_12511"/>